<sequence length="343" mass="37669">MGFFVTNSSLLADQSLSCSVLKRRFNSDDRHPELETAMKIFPISSHTPHIKTSPVQPPHVTSSKRSVAQPSSVCFDAAPELEEPSAKCRRLDASQKNPTEKIQKKILLRRLAWPTPPVPSDEKKISAASPQSQDAKDRPKNIQPVLPLAPKPASGPVPISSHTPRVKTFPIHAPKVTSSDRSVAQPSSVCIDPVSDLEDPSAKCRRLDASQENPTEKIQKKILLRRLARPTPPAPSGEKKISASPQSQDAKDRPKNIQPVLPLAPKPAPVPISSHTPYIKTAPVQPPRLTFSKRPVAETHCCRDTVKLFESCLKMLSRDIPACSMPVASVFCFWSLSRLYGTH</sequence>
<dbReference type="Proteomes" id="UP001059041">
    <property type="component" value="Linkage Group LG24"/>
</dbReference>
<accession>A0A9W7T6J5</accession>
<feature type="region of interest" description="Disordered" evidence="1">
    <location>
        <begin position="114"/>
        <end position="265"/>
    </location>
</feature>
<reference evidence="2" key="1">
    <citation type="submission" date="2021-02" db="EMBL/GenBank/DDBJ databases">
        <title>Comparative genomics reveals that relaxation of natural selection precedes convergent phenotypic evolution of cavefish.</title>
        <authorList>
            <person name="Peng Z."/>
        </authorList>
    </citation>
    <scope>NUCLEOTIDE SEQUENCE</scope>
    <source>
        <tissue evidence="2">Muscle</tissue>
    </source>
</reference>
<feature type="region of interest" description="Disordered" evidence="1">
    <location>
        <begin position="46"/>
        <end position="67"/>
    </location>
</feature>
<evidence type="ECO:0000256" key="1">
    <source>
        <dbReference type="SAM" id="MobiDB-lite"/>
    </source>
</evidence>
<feature type="compositionally biased region" description="Polar residues" evidence="1">
    <location>
        <begin position="176"/>
        <end position="188"/>
    </location>
</feature>
<evidence type="ECO:0000313" key="2">
    <source>
        <dbReference type="EMBL" id="KAI7791585.1"/>
    </source>
</evidence>
<evidence type="ECO:0000313" key="3">
    <source>
        <dbReference type="Proteomes" id="UP001059041"/>
    </source>
</evidence>
<feature type="compositionally biased region" description="Basic and acidic residues" evidence="1">
    <location>
        <begin position="200"/>
        <end position="219"/>
    </location>
</feature>
<comment type="caution">
    <text evidence="2">The sequence shown here is derived from an EMBL/GenBank/DDBJ whole genome shotgun (WGS) entry which is preliminary data.</text>
</comment>
<keyword evidence="3" id="KW-1185">Reference proteome</keyword>
<protein>
    <submittedName>
        <fullName evidence="2">Uncharacterized protein</fullName>
    </submittedName>
</protein>
<name>A0A9W7T6J5_TRIRA</name>
<gene>
    <name evidence="2" type="ORF">IRJ41_000038</name>
</gene>
<proteinExistence type="predicted"/>
<organism evidence="2 3">
    <name type="scientific">Triplophysa rosa</name>
    <name type="common">Cave loach</name>
    <dbReference type="NCBI Taxonomy" id="992332"/>
    <lineage>
        <taxon>Eukaryota</taxon>
        <taxon>Metazoa</taxon>
        <taxon>Chordata</taxon>
        <taxon>Craniata</taxon>
        <taxon>Vertebrata</taxon>
        <taxon>Euteleostomi</taxon>
        <taxon>Actinopterygii</taxon>
        <taxon>Neopterygii</taxon>
        <taxon>Teleostei</taxon>
        <taxon>Ostariophysi</taxon>
        <taxon>Cypriniformes</taxon>
        <taxon>Nemacheilidae</taxon>
        <taxon>Triplophysa</taxon>
    </lineage>
</organism>
<dbReference type="AlphaFoldDB" id="A0A9W7T6J5"/>
<dbReference type="EMBL" id="JAFHDT010000024">
    <property type="protein sequence ID" value="KAI7791585.1"/>
    <property type="molecule type" value="Genomic_DNA"/>
</dbReference>